<dbReference type="Proteomes" id="UP001140949">
    <property type="component" value="Unassembled WGS sequence"/>
</dbReference>
<proteinExistence type="predicted"/>
<feature type="compositionally biased region" description="Polar residues" evidence="1">
    <location>
        <begin position="236"/>
        <end position="253"/>
    </location>
</feature>
<feature type="compositionally biased region" description="Low complexity" evidence="1">
    <location>
        <begin position="294"/>
        <end position="355"/>
    </location>
</feature>
<reference evidence="2" key="2">
    <citation type="submission" date="2023-04" db="EMBL/GenBank/DDBJ databases">
        <authorList>
            <person name="Bruccoleri R.E."/>
            <person name="Oakeley E.J."/>
            <person name="Faust A.-M."/>
            <person name="Dessus-Babus S."/>
            <person name="Altorfer M."/>
            <person name="Burckhardt D."/>
            <person name="Oertli M."/>
            <person name="Naumann U."/>
            <person name="Petersen F."/>
            <person name="Wong J."/>
        </authorList>
    </citation>
    <scope>NUCLEOTIDE SEQUENCE</scope>
    <source>
        <strain evidence="2">GSM-AAB239-AS_SAM_17_03QT</strain>
        <tissue evidence="2">Leaf</tissue>
    </source>
</reference>
<name>A0AAX6G987_IRIPA</name>
<feature type="region of interest" description="Disordered" evidence="1">
    <location>
        <begin position="131"/>
        <end position="503"/>
    </location>
</feature>
<feature type="compositionally biased region" description="Polar residues" evidence="1">
    <location>
        <begin position="362"/>
        <end position="384"/>
    </location>
</feature>
<feature type="compositionally biased region" description="Low complexity" evidence="1">
    <location>
        <begin position="174"/>
        <end position="185"/>
    </location>
</feature>
<dbReference type="PANTHER" id="PTHR33737">
    <property type="entry name" value="OS05G0121800 PROTEIN"/>
    <property type="match status" value="1"/>
</dbReference>
<gene>
    <name evidence="2" type="ORF">M6B38_379145</name>
</gene>
<dbReference type="AlphaFoldDB" id="A0AAX6G987"/>
<evidence type="ECO:0000313" key="2">
    <source>
        <dbReference type="EMBL" id="KAJ6825220.1"/>
    </source>
</evidence>
<evidence type="ECO:0000313" key="3">
    <source>
        <dbReference type="Proteomes" id="UP001140949"/>
    </source>
</evidence>
<comment type="caution">
    <text evidence="2">The sequence shown here is derived from an EMBL/GenBank/DDBJ whole genome shotgun (WGS) entry which is preliminary data.</text>
</comment>
<organism evidence="2 3">
    <name type="scientific">Iris pallida</name>
    <name type="common">Sweet iris</name>
    <dbReference type="NCBI Taxonomy" id="29817"/>
    <lineage>
        <taxon>Eukaryota</taxon>
        <taxon>Viridiplantae</taxon>
        <taxon>Streptophyta</taxon>
        <taxon>Embryophyta</taxon>
        <taxon>Tracheophyta</taxon>
        <taxon>Spermatophyta</taxon>
        <taxon>Magnoliopsida</taxon>
        <taxon>Liliopsida</taxon>
        <taxon>Asparagales</taxon>
        <taxon>Iridaceae</taxon>
        <taxon>Iridoideae</taxon>
        <taxon>Irideae</taxon>
        <taxon>Iris</taxon>
    </lineage>
</organism>
<dbReference type="EMBL" id="JANAVB010021796">
    <property type="protein sequence ID" value="KAJ6825220.1"/>
    <property type="molecule type" value="Genomic_DNA"/>
</dbReference>
<dbReference type="GO" id="GO:0008017">
    <property type="term" value="F:microtubule binding"/>
    <property type="evidence" value="ECO:0007669"/>
    <property type="project" value="InterPro"/>
</dbReference>
<dbReference type="InterPro" id="IPR045882">
    <property type="entry name" value="GPT1/2"/>
</dbReference>
<dbReference type="PANTHER" id="PTHR33737:SF2">
    <property type="entry name" value="OS12G0102700 PROTEIN"/>
    <property type="match status" value="1"/>
</dbReference>
<reference evidence="2" key="1">
    <citation type="journal article" date="2023" name="GigaByte">
        <title>Genome assembly of the bearded iris, Iris pallida Lam.</title>
        <authorList>
            <person name="Bruccoleri R.E."/>
            <person name="Oakeley E.J."/>
            <person name="Faust A.M.E."/>
            <person name="Altorfer M."/>
            <person name="Dessus-Babus S."/>
            <person name="Burckhardt D."/>
            <person name="Oertli M."/>
            <person name="Naumann U."/>
            <person name="Petersen F."/>
            <person name="Wong J."/>
        </authorList>
    </citation>
    <scope>NUCLEOTIDE SEQUENCE</scope>
    <source>
        <strain evidence="2">GSM-AAB239-AS_SAM_17_03QT</strain>
    </source>
</reference>
<evidence type="ECO:0000256" key="1">
    <source>
        <dbReference type="SAM" id="MobiDB-lite"/>
    </source>
</evidence>
<feature type="compositionally biased region" description="Polar residues" evidence="1">
    <location>
        <begin position="436"/>
        <end position="464"/>
    </location>
</feature>
<protein>
    <submittedName>
        <fullName evidence="2">Uncharacterized protein</fullName>
    </submittedName>
</protein>
<sequence length="701" mass="74493">MEQAPPELKRAEPEKINLRKSLAWDRAFFTSQGVLETEELGIVNSTFGKAHGRKLAGIQEGLRKSSESTSTLDSESYALESLEVGPLDNVRASIRMSLGKCDEKASDTVSDVPRLVCKKADLVNKMKPPVNLKKDGVTKQQQQCASKKAVTGVKAAAKGSGQSKSLSRPPRIVPKPMSMVPSSKSFAGSKKISSGIGVNQQSVVASEKTNGNSCSATSRPNSSAIRTPGSRPGTAVFSTSSCTAISRPNSSAKRTPGSRPGTAVFSTSSSYSSPALGATRKGSALRNSGHFSGSTTKTPTPKSKPAPSTLRFSSKVSTHSSVDSVVSESSSTTSSRTKLSNSVESLSASSTSSRSMAVPSDVESSQAPGTCVRKQTSGTLSQSHHIAARAGPRALSEPSTRDLQRSGNTGSRCPKPSGLRVPSPNIGYFDAEKTQVRSSNKISQTSLRNSLAKSTVGTSNNISGANKLKPTKTPPATPAAKRATMKFDSPKTHSIPKSPNHSMSPASPVLLFQQKEPAQPHSEDNHNIAEVADMVHPSSVASIHTKDGSAVLGEGQHPEGAYKKTETTYQASKELKHEQSPLSLDFQDEHMQNIVTVAHKSEKENILPACETNSVNQDCPTEGKSISAVLGEEHSVGTYKRTTTIYQASKVLKHEQLPCLLDGQDEHLQKILPAYEMNVVTRHIPTEGRNHGPEAFLAFSF</sequence>
<feature type="compositionally biased region" description="Low complexity" evidence="1">
    <location>
        <begin position="145"/>
        <end position="161"/>
    </location>
</feature>
<accession>A0AAX6G987</accession>
<feature type="compositionally biased region" description="Polar residues" evidence="1">
    <location>
        <begin position="196"/>
        <end position="225"/>
    </location>
</feature>
<keyword evidence="3" id="KW-1185">Reference proteome</keyword>